<reference evidence="1 2" key="1">
    <citation type="journal article" date="2016" name="Environ. Microbiol.">
        <title>Genomic resolution of a cold subsurface aquifer community provides metabolic insights for novel microbes adapted to high CO concentrations.</title>
        <authorList>
            <person name="Probst A.J."/>
            <person name="Castelle C.J."/>
            <person name="Singh A."/>
            <person name="Brown C.T."/>
            <person name="Anantharaman K."/>
            <person name="Sharon I."/>
            <person name="Hug L.A."/>
            <person name="Burstein D."/>
            <person name="Emerson J.B."/>
            <person name="Thomas B.C."/>
            <person name="Banfield J.F."/>
        </authorList>
    </citation>
    <scope>NUCLEOTIDE SEQUENCE [LARGE SCALE GENOMIC DNA]</scope>
    <source>
        <strain evidence="1">CG2_30_35_20</strain>
    </source>
</reference>
<dbReference type="EMBL" id="MNZO01000045">
    <property type="protein sequence ID" value="OIP86694.1"/>
    <property type="molecule type" value="Genomic_DNA"/>
</dbReference>
<organism evidence="1 2">
    <name type="scientific">Candidatus Shapirobacteria bacterium CG2_30_35_20</name>
    <dbReference type="NCBI Taxonomy" id="1805376"/>
    <lineage>
        <taxon>Bacteria</taxon>
        <taxon>Candidatus Shapironibacteriota</taxon>
    </lineage>
</organism>
<name>A0A1J5I2S6_9BACT</name>
<gene>
    <name evidence="1" type="ORF">AUK05_03110</name>
</gene>
<evidence type="ECO:0000313" key="2">
    <source>
        <dbReference type="Proteomes" id="UP000182344"/>
    </source>
</evidence>
<accession>A0A1J5I2S6</accession>
<protein>
    <submittedName>
        <fullName evidence="1">Uncharacterized protein</fullName>
    </submittedName>
</protein>
<comment type="caution">
    <text evidence="1">The sequence shown here is derived from an EMBL/GenBank/DDBJ whole genome shotgun (WGS) entry which is preliminary data.</text>
</comment>
<sequence length="98" mass="10965">MNQIVSLQIPIGVDIRNRALANAKSLGFSNLQESIRIFIHELANNKFDISFSPKTVVLSAKNNARYSKMIDDIESGKEKTIGGFKSTADMFKYLDDHS</sequence>
<dbReference type="Proteomes" id="UP000182344">
    <property type="component" value="Unassembled WGS sequence"/>
</dbReference>
<evidence type="ECO:0000313" key="1">
    <source>
        <dbReference type="EMBL" id="OIP86694.1"/>
    </source>
</evidence>
<dbReference type="STRING" id="1805376.AUK05_03110"/>
<proteinExistence type="predicted"/>
<dbReference type="AlphaFoldDB" id="A0A1J5I2S6"/>